<dbReference type="SUPFAM" id="SSF52540">
    <property type="entry name" value="P-loop containing nucleoside triphosphate hydrolases"/>
    <property type="match status" value="1"/>
</dbReference>
<evidence type="ECO:0000259" key="20">
    <source>
        <dbReference type="PROSITE" id="PS50106"/>
    </source>
</evidence>
<accession>A0AB40A7K7</accession>
<dbReference type="GO" id="GO:0005516">
    <property type="term" value="F:calmodulin binding"/>
    <property type="evidence" value="ECO:0007669"/>
    <property type="project" value="UniProtKB-KW"/>
</dbReference>
<evidence type="ECO:0000256" key="3">
    <source>
        <dbReference type="ARBA" id="ARBA00022443"/>
    </source>
</evidence>
<dbReference type="PROSITE" id="PS51022">
    <property type="entry name" value="L27"/>
    <property type="match status" value="2"/>
</dbReference>
<dbReference type="CTD" id="8573"/>
<dbReference type="InterPro" id="IPR001452">
    <property type="entry name" value="SH3_domain"/>
</dbReference>
<dbReference type="InterPro" id="IPR050716">
    <property type="entry name" value="MAGUK"/>
</dbReference>
<keyword evidence="10" id="KW-0418">Kinase</keyword>
<feature type="domain" description="L27" evidence="21">
    <location>
        <begin position="402"/>
        <end position="461"/>
    </location>
</feature>
<keyword evidence="13" id="KW-0472">Membrane</keyword>
<evidence type="ECO:0000256" key="12">
    <source>
        <dbReference type="ARBA" id="ARBA00022860"/>
    </source>
</evidence>
<comment type="subcellular location">
    <subcellularLocation>
        <location evidence="1">Cell membrane</location>
        <topology evidence="1">Peripheral membrane protein</topology>
    </subcellularLocation>
</comment>
<dbReference type="SMART" id="SM00072">
    <property type="entry name" value="GuKc"/>
    <property type="match status" value="1"/>
</dbReference>
<dbReference type="PROSITE" id="PS50002">
    <property type="entry name" value="SH3"/>
    <property type="match status" value="1"/>
</dbReference>
<keyword evidence="6" id="KW-0597">Phosphoprotein</keyword>
<dbReference type="InterPro" id="IPR020590">
    <property type="entry name" value="Guanylate_kinase_CS"/>
</dbReference>
<dbReference type="GO" id="GO:0005886">
    <property type="term" value="C:plasma membrane"/>
    <property type="evidence" value="ECO:0007669"/>
    <property type="project" value="UniProtKB-SubCell"/>
</dbReference>
<dbReference type="SMART" id="SM00228">
    <property type="entry name" value="PDZ"/>
    <property type="match status" value="1"/>
</dbReference>
<comment type="similarity">
    <text evidence="14">In the N-terminal section; belongs to the protein kinase superfamily. CAMK Ser/Thr protein kinase family. CaMK subfamily.</text>
</comment>
<dbReference type="SUPFAM" id="SSF56112">
    <property type="entry name" value="Protein kinase-like (PK-like)"/>
    <property type="match status" value="1"/>
</dbReference>
<dbReference type="Pfam" id="PF02828">
    <property type="entry name" value="L27"/>
    <property type="match status" value="2"/>
</dbReference>
<dbReference type="Pfam" id="PF00069">
    <property type="entry name" value="Pkinase"/>
    <property type="match status" value="1"/>
</dbReference>
<feature type="domain" description="Guanylate kinase-like" evidence="19">
    <location>
        <begin position="721"/>
        <end position="893"/>
    </location>
</feature>
<dbReference type="CDD" id="cd12081">
    <property type="entry name" value="SH3_CASK"/>
    <property type="match status" value="1"/>
</dbReference>
<keyword evidence="11" id="KW-0067">ATP-binding</keyword>
<evidence type="ECO:0000256" key="1">
    <source>
        <dbReference type="ARBA" id="ARBA00004202"/>
    </source>
</evidence>
<dbReference type="InterPro" id="IPR000719">
    <property type="entry name" value="Prot_kinase_dom"/>
</dbReference>
<dbReference type="CDD" id="cd00071">
    <property type="entry name" value="GMPK"/>
    <property type="match status" value="1"/>
</dbReference>
<dbReference type="FunFam" id="3.30.200.20:FF:000051">
    <property type="entry name" value="Peripheral plasma membrane protein CASK isoform B"/>
    <property type="match status" value="1"/>
</dbReference>
<evidence type="ECO:0000313" key="23">
    <source>
        <dbReference type="RefSeq" id="XP_036673150.1"/>
    </source>
</evidence>
<dbReference type="Gene3D" id="1.10.287.650">
    <property type="entry name" value="L27 domain"/>
    <property type="match status" value="2"/>
</dbReference>
<keyword evidence="22" id="KW-1185">Reference proteome</keyword>
<dbReference type="InterPro" id="IPR008145">
    <property type="entry name" value="GK/Ca_channel_bsu"/>
</dbReference>
<evidence type="ECO:0000313" key="22">
    <source>
        <dbReference type="Proteomes" id="UP001652628"/>
    </source>
</evidence>
<dbReference type="InterPro" id="IPR014775">
    <property type="entry name" value="L27_C"/>
</dbReference>
<evidence type="ECO:0000256" key="13">
    <source>
        <dbReference type="ARBA" id="ARBA00023136"/>
    </source>
</evidence>
<dbReference type="InterPro" id="IPR036892">
    <property type="entry name" value="L27_dom_sf"/>
</dbReference>
<keyword evidence="3 16" id="KW-0728">SH3 domain</keyword>
<sequence>MTEDEILFDDVYELCEVIGKGPFSIVRRCIHRESNQQFAVKIVDVAKFTASPGLSTADLKREATICHMLKHPHIVELLETYSSEGMLYMVFEFMEGSDLCFEVVRRAVAGFVYSEAVACHYMRQILEALRYCHENDILHRDVRPACALLATVDNSAPVKLGGFGSAIQLPGTRETIETHGRVGCPHYMAPEVVTRRLYGKGCDVWGAGVMLHVLLSGRLPFLGSGVRLQQSIARGRLSFEAPEWKSISANAKDLVMKMLAANPHHRLSITEVLDHPWIRDRDKLQRTHLADTVEELKRYNARRKLKGAVQAIAGGTNMDPLYATDADMPIAGATDEWADEEAGIEAVQRILDCLDDIYSLQDAHVDADVLRDMLRDSRLHQFLQLFDRIAATVVTSNGRAPAAEAVGRCRDVLEQLSSTAGGNSLGGKYAKDELLQLLAAPHMQALLHSHDVVARDVYGEEALRVTPPPMVPYLNGDELDNVEGGELQHVTRVRLVQFQKNTDEPMGITLKMTEDGRCIVARIMHGGMIHRQATLHVGDEIREINGQPVQHQSVGQLQRMLREARGSVTFKIVPSYRSAPPPCELFRIRPAPVLIFVRAQFDYNPLDDELIPCAQAGISFQVGDILQIISKDDHHWWQARLDTVGGSAGLIPSPELQEWRIACQTVDKTKQEQVNCSIFGRKKKQCRDKYLAKHNAIFDTLDVVTYEEVVKVPVGDPNFQRKTLVLLGAHGVGRRHIKNTLISKYPDKYAYPIPHTTRPAKPEEENGRSYYFVSHDEMMADIGANEYLEYGTHEDAMYGTKLDTIRRIHTEGKMAILDVEPQALKILRTAEFTPYVVFIAAPSLQNIADYDGSLERLAKESEMLRQLYGHFFDLTIVNNDISETIATLETAIDRVHTTPQWVPVSWLY</sequence>
<dbReference type="InterPro" id="IPR036028">
    <property type="entry name" value="SH3-like_dom_sf"/>
</dbReference>
<dbReference type="Gene3D" id="2.30.42.10">
    <property type="match status" value="1"/>
</dbReference>
<proteinExistence type="inferred from homology"/>
<dbReference type="Pfam" id="PF00625">
    <property type="entry name" value="Guanylate_kin"/>
    <property type="match status" value="1"/>
</dbReference>
<dbReference type="PROSITE" id="PS50106">
    <property type="entry name" value="PDZ"/>
    <property type="match status" value="1"/>
</dbReference>
<dbReference type="PROSITE" id="PS50011">
    <property type="entry name" value="PROTEIN_KINASE_DOM"/>
    <property type="match status" value="1"/>
</dbReference>
<evidence type="ECO:0000256" key="16">
    <source>
        <dbReference type="PROSITE-ProRule" id="PRU00192"/>
    </source>
</evidence>
<dbReference type="InterPro" id="IPR036034">
    <property type="entry name" value="PDZ_sf"/>
</dbReference>
<dbReference type="FunFam" id="2.30.42.10:FF:000016">
    <property type="entry name" value="peripheral plasma membrane protein CASK isoform X2"/>
    <property type="match status" value="1"/>
</dbReference>
<dbReference type="SUPFAM" id="SSF101288">
    <property type="entry name" value="L27 domain"/>
    <property type="match status" value="2"/>
</dbReference>
<dbReference type="FunFam" id="3.40.50.300:FF:000146">
    <property type="entry name" value="MAGUK p55 subfamily member 6 isoform X1"/>
    <property type="match status" value="1"/>
</dbReference>
<dbReference type="Gene3D" id="2.30.30.40">
    <property type="entry name" value="SH3 Domains"/>
    <property type="match status" value="1"/>
</dbReference>
<feature type="domain" description="L27" evidence="21">
    <location>
        <begin position="343"/>
        <end position="397"/>
    </location>
</feature>
<evidence type="ECO:0000256" key="15">
    <source>
        <dbReference type="ARBA" id="ARBA00071925"/>
    </source>
</evidence>
<dbReference type="RefSeq" id="XP_036673150.1">
    <property type="nucleotide sequence ID" value="XM_036817255.3"/>
</dbReference>
<evidence type="ECO:0000256" key="5">
    <source>
        <dbReference type="ARBA" id="ARBA00022527"/>
    </source>
</evidence>
<evidence type="ECO:0000256" key="2">
    <source>
        <dbReference type="ARBA" id="ARBA00007014"/>
    </source>
</evidence>
<dbReference type="PANTHER" id="PTHR23122">
    <property type="entry name" value="MEMBRANE-ASSOCIATED GUANYLATE KINASE MAGUK"/>
    <property type="match status" value="1"/>
</dbReference>
<feature type="domain" description="Protein kinase" evidence="18">
    <location>
        <begin position="12"/>
        <end position="278"/>
    </location>
</feature>
<gene>
    <name evidence="23" type="primary">CASK</name>
</gene>
<dbReference type="SMART" id="SM00569">
    <property type="entry name" value="L27"/>
    <property type="match status" value="2"/>
</dbReference>
<name>A0AB40A7K7_DROSZ</name>
<dbReference type="Gene3D" id="3.30.200.20">
    <property type="entry name" value="Phosphorylase Kinase, domain 1"/>
    <property type="match status" value="1"/>
</dbReference>
<dbReference type="AlphaFoldDB" id="A0AB40A7K7"/>
<protein>
    <recommendedName>
        <fullName evidence="15">Peripheral plasma membrane protein CASK</fullName>
    </recommendedName>
</protein>
<keyword evidence="9" id="KW-0547">Nucleotide-binding</keyword>
<dbReference type="GO" id="GO:0004674">
    <property type="term" value="F:protein serine/threonine kinase activity"/>
    <property type="evidence" value="ECO:0007669"/>
    <property type="project" value="UniProtKB-KW"/>
</dbReference>
<keyword evidence="5" id="KW-0723">Serine/threonine-protein kinase</keyword>
<organism evidence="22 23">
    <name type="scientific">Drosophila suzukii</name>
    <name type="common">Spotted-wing drosophila fruit fly</name>
    <dbReference type="NCBI Taxonomy" id="28584"/>
    <lineage>
        <taxon>Eukaryota</taxon>
        <taxon>Metazoa</taxon>
        <taxon>Ecdysozoa</taxon>
        <taxon>Arthropoda</taxon>
        <taxon>Hexapoda</taxon>
        <taxon>Insecta</taxon>
        <taxon>Pterygota</taxon>
        <taxon>Neoptera</taxon>
        <taxon>Endopterygota</taxon>
        <taxon>Diptera</taxon>
        <taxon>Brachycera</taxon>
        <taxon>Muscomorpha</taxon>
        <taxon>Ephydroidea</taxon>
        <taxon>Drosophilidae</taxon>
        <taxon>Drosophila</taxon>
        <taxon>Sophophora</taxon>
    </lineage>
</organism>
<dbReference type="Gene3D" id="1.10.510.10">
    <property type="entry name" value="Transferase(Phosphotransferase) domain 1"/>
    <property type="match status" value="1"/>
</dbReference>
<keyword evidence="8" id="KW-0677">Repeat</keyword>
<dbReference type="SUPFAM" id="SSF50044">
    <property type="entry name" value="SH3-domain"/>
    <property type="match status" value="1"/>
</dbReference>
<keyword evidence="12" id="KW-0112">Calmodulin-binding</keyword>
<dbReference type="PROSITE" id="PS50052">
    <property type="entry name" value="GUANYLATE_KINASE_2"/>
    <property type="match status" value="1"/>
</dbReference>
<dbReference type="GO" id="GO:0030054">
    <property type="term" value="C:cell junction"/>
    <property type="evidence" value="ECO:0007669"/>
    <property type="project" value="UniProtKB-ARBA"/>
</dbReference>
<dbReference type="InterPro" id="IPR027417">
    <property type="entry name" value="P-loop_NTPase"/>
</dbReference>
<dbReference type="GO" id="GO:0005524">
    <property type="term" value="F:ATP binding"/>
    <property type="evidence" value="ECO:0007669"/>
    <property type="project" value="UniProtKB-KW"/>
</dbReference>
<evidence type="ECO:0000256" key="9">
    <source>
        <dbReference type="ARBA" id="ARBA00022741"/>
    </source>
</evidence>
<dbReference type="CDD" id="cd14094">
    <property type="entry name" value="STKc_CASK"/>
    <property type="match status" value="1"/>
</dbReference>
<dbReference type="InterPro" id="IPR035473">
    <property type="entry name" value="CASK_SH3"/>
</dbReference>
<dbReference type="CDD" id="cd10831">
    <property type="entry name" value="PDZ_CASK-like"/>
    <property type="match status" value="1"/>
</dbReference>
<evidence type="ECO:0000259" key="17">
    <source>
        <dbReference type="PROSITE" id="PS50002"/>
    </source>
</evidence>
<dbReference type="SUPFAM" id="SSF50156">
    <property type="entry name" value="PDZ domain-like"/>
    <property type="match status" value="1"/>
</dbReference>
<evidence type="ECO:0000256" key="14">
    <source>
        <dbReference type="ARBA" id="ARBA00060907"/>
    </source>
</evidence>
<dbReference type="Pfam" id="PF00018">
    <property type="entry name" value="SH3_1"/>
    <property type="match status" value="1"/>
</dbReference>
<evidence type="ECO:0000259" key="18">
    <source>
        <dbReference type="PROSITE" id="PS50011"/>
    </source>
</evidence>
<feature type="domain" description="SH3" evidence="17">
    <location>
        <begin position="592"/>
        <end position="661"/>
    </location>
</feature>
<dbReference type="SMART" id="SM00326">
    <property type="entry name" value="SH3"/>
    <property type="match status" value="1"/>
</dbReference>
<evidence type="ECO:0000256" key="8">
    <source>
        <dbReference type="ARBA" id="ARBA00022737"/>
    </source>
</evidence>
<dbReference type="Pfam" id="PF00595">
    <property type="entry name" value="PDZ"/>
    <property type="match status" value="1"/>
</dbReference>
<keyword evidence="7" id="KW-0808">Transferase</keyword>
<feature type="domain" description="PDZ" evidence="20">
    <location>
        <begin position="495"/>
        <end position="576"/>
    </location>
</feature>
<evidence type="ECO:0000256" key="10">
    <source>
        <dbReference type="ARBA" id="ARBA00022777"/>
    </source>
</evidence>
<dbReference type="InterPro" id="IPR011009">
    <property type="entry name" value="Kinase-like_dom_sf"/>
</dbReference>
<evidence type="ECO:0000256" key="4">
    <source>
        <dbReference type="ARBA" id="ARBA00022475"/>
    </source>
</evidence>
<dbReference type="InterPro" id="IPR001478">
    <property type="entry name" value="PDZ"/>
</dbReference>
<evidence type="ECO:0000259" key="19">
    <source>
        <dbReference type="PROSITE" id="PS50052"/>
    </source>
</evidence>
<dbReference type="InterPro" id="IPR004172">
    <property type="entry name" value="L27_dom"/>
</dbReference>
<dbReference type="Proteomes" id="UP001652628">
    <property type="component" value="Chromosome 3"/>
</dbReference>
<evidence type="ECO:0000256" key="7">
    <source>
        <dbReference type="ARBA" id="ARBA00022679"/>
    </source>
</evidence>
<evidence type="ECO:0000256" key="6">
    <source>
        <dbReference type="ARBA" id="ARBA00022553"/>
    </source>
</evidence>
<dbReference type="InterPro" id="IPR008144">
    <property type="entry name" value="Guanylate_kin-like_dom"/>
</dbReference>
<dbReference type="Gene3D" id="3.40.50.300">
    <property type="entry name" value="P-loop containing nucleotide triphosphate hydrolases"/>
    <property type="match status" value="1"/>
</dbReference>
<dbReference type="Gene3D" id="6.10.140.620">
    <property type="match status" value="1"/>
</dbReference>
<dbReference type="FunFam" id="1.10.510.10:FF:000062">
    <property type="entry name" value="peripheral plasma membrane protein CASK isoform X2"/>
    <property type="match status" value="1"/>
</dbReference>
<evidence type="ECO:0000259" key="21">
    <source>
        <dbReference type="PROSITE" id="PS51022"/>
    </source>
</evidence>
<evidence type="ECO:0000256" key="11">
    <source>
        <dbReference type="ARBA" id="ARBA00022840"/>
    </source>
</evidence>
<comment type="similarity">
    <text evidence="2">Belongs to the MAGUK family.</text>
</comment>
<keyword evidence="4" id="KW-1003">Cell membrane</keyword>
<dbReference type="PROSITE" id="PS00856">
    <property type="entry name" value="GUANYLATE_KINASE_1"/>
    <property type="match status" value="1"/>
</dbReference>
<dbReference type="GO" id="GO:0019098">
    <property type="term" value="P:reproductive behavior"/>
    <property type="evidence" value="ECO:0007669"/>
    <property type="project" value="UniProtKB-ARBA"/>
</dbReference>
<dbReference type="GeneID" id="108016188"/>
<reference evidence="23" key="1">
    <citation type="submission" date="2025-08" db="UniProtKB">
        <authorList>
            <consortium name="RefSeq"/>
        </authorList>
    </citation>
    <scope>IDENTIFICATION</scope>
</reference>